<keyword evidence="4" id="KW-0106">Calcium</keyword>
<dbReference type="InterPro" id="IPR000917">
    <property type="entry name" value="Sulfatase_N"/>
</dbReference>
<evidence type="ECO:0000259" key="6">
    <source>
        <dbReference type="Pfam" id="PF00884"/>
    </source>
</evidence>
<comment type="similarity">
    <text evidence="1">Belongs to the sulfatase family.</text>
</comment>
<evidence type="ECO:0000256" key="4">
    <source>
        <dbReference type="ARBA" id="ARBA00022837"/>
    </source>
</evidence>
<dbReference type="Gene3D" id="3.40.720.10">
    <property type="entry name" value="Alkaline Phosphatase, subunit A"/>
    <property type="match status" value="1"/>
</dbReference>
<dbReference type="Gene3D" id="3.30.1120.10">
    <property type="match status" value="1"/>
</dbReference>
<keyword evidence="3" id="KW-0378">Hydrolase</keyword>
<keyword evidence="8" id="KW-1185">Reference proteome</keyword>
<dbReference type="InterPro" id="IPR017850">
    <property type="entry name" value="Alkaline_phosphatase_core_sf"/>
</dbReference>
<evidence type="ECO:0000256" key="1">
    <source>
        <dbReference type="ARBA" id="ARBA00008779"/>
    </source>
</evidence>
<dbReference type="EMBL" id="FZNT01000001">
    <property type="protein sequence ID" value="SNR30924.1"/>
    <property type="molecule type" value="Genomic_DNA"/>
</dbReference>
<organism evidence="7 8">
    <name type="scientific">Lutibacter agarilyticus</name>
    <dbReference type="NCBI Taxonomy" id="1109740"/>
    <lineage>
        <taxon>Bacteria</taxon>
        <taxon>Pseudomonadati</taxon>
        <taxon>Bacteroidota</taxon>
        <taxon>Flavobacteriia</taxon>
        <taxon>Flavobacteriales</taxon>
        <taxon>Flavobacteriaceae</taxon>
        <taxon>Lutibacter</taxon>
    </lineage>
</organism>
<evidence type="ECO:0000256" key="2">
    <source>
        <dbReference type="ARBA" id="ARBA00022723"/>
    </source>
</evidence>
<evidence type="ECO:0000313" key="7">
    <source>
        <dbReference type="EMBL" id="SNR30924.1"/>
    </source>
</evidence>
<dbReference type="GO" id="GO:0004065">
    <property type="term" value="F:arylsulfatase activity"/>
    <property type="evidence" value="ECO:0007669"/>
    <property type="project" value="TreeGrafter"/>
</dbReference>
<dbReference type="RefSeq" id="WP_089379762.1">
    <property type="nucleotide sequence ID" value="NZ_FZNT01000001.1"/>
</dbReference>
<feature type="domain" description="Sulfatase N-terminal" evidence="6">
    <location>
        <begin position="33"/>
        <end position="352"/>
    </location>
</feature>
<dbReference type="AlphaFoldDB" id="A0A238V9X0"/>
<dbReference type="PANTHER" id="PTHR42693:SF53">
    <property type="entry name" value="ENDO-4-O-SULFATASE"/>
    <property type="match status" value="1"/>
</dbReference>
<feature type="signal peptide" evidence="5">
    <location>
        <begin position="1"/>
        <end position="18"/>
    </location>
</feature>
<dbReference type="SUPFAM" id="SSF53649">
    <property type="entry name" value="Alkaline phosphatase-like"/>
    <property type="match status" value="1"/>
</dbReference>
<protein>
    <submittedName>
        <fullName evidence="7">Arylsulfatase A</fullName>
    </submittedName>
</protein>
<accession>A0A238V9X0</accession>
<dbReference type="CDD" id="cd16146">
    <property type="entry name" value="ARS_like"/>
    <property type="match status" value="1"/>
</dbReference>
<sequence>MKLLKFSVLIILAFSSCAKKKNPSPISETILKPNVILVITDDQGYGDVGVLGNTIIKTPNIDAFHGESYHLTDFHVGPTCAPTRSGLMTGRYANSVGVWHTVGGWSLLREQEKTLANMFTEAGYKTGGFGKWHLGDNYPFRPEDRGFQETVMHGGGGVQQTPDYWNNTYFNDTYFKNGKPTKFEGYCTDVFFGEAINFIEQNKDKPFFCYIAPNAPHGPYNVPMEYYNLYKNLSEDVLAEKQKRFYGMITNIDDNFGKLRTALKELNIADNTILIFMTDNGTSAGYYYNKKKNSATGYNAEMRGAKGSAYEGGHRVPFFIHWKNGDISTSKDFSQLTAQLDIMPTLAELCGIKLPKEHLALDGKSLVPLFKNEEKSLNRMLVTDSQRIQQPEKWRNSAVMQDTWRLINGSELYNIKEDKGQENNIAEQYPEKVAEMRTFYENWWQQVSVDFDKEIFFKIGLENINPVTLTAHDIHAQNGMQPWNQEYIRQGVYGEGYWDINVVKEGDYKISLRRYPIESNLKINTIVKGITTVELPGLEKDLSEGVNLNYVKASLNFDNKINKEVTVSNQDLSADFKLHLKQGKTKMNASFYNSKGKENVAYYVYITKL</sequence>
<dbReference type="InterPro" id="IPR050738">
    <property type="entry name" value="Sulfatase"/>
</dbReference>
<proteinExistence type="inferred from homology"/>
<name>A0A238V9X0_9FLAO</name>
<keyword evidence="2" id="KW-0479">Metal-binding</keyword>
<dbReference type="PROSITE" id="PS51257">
    <property type="entry name" value="PROKAR_LIPOPROTEIN"/>
    <property type="match status" value="1"/>
</dbReference>
<dbReference type="PROSITE" id="PS00523">
    <property type="entry name" value="SULFATASE_1"/>
    <property type="match status" value="1"/>
</dbReference>
<gene>
    <name evidence="7" type="ORF">SAMN06265371_10180</name>
</gene>
<dbReference type="Proteomes" id="UP000198384">
    <property type="component" value="Unassembled WGS sequence"/>
</dbReference>
<dbReference type="FunFam" id="3.40.720.10:FF:000070">
    <property type="entry name" value="Arylsulfatase A"/>
    <property type="match status" value="1"/>
</dbReference>
<evidence type="ECO:0000256" key="5">
    <source>
        <dbReference type="SAM" id="SignalP"/>
    </source>
</evidence>
<dbReference type="OrthoDB" id="756520at2"/>
<dbReference type="Pfam" id="PF00884">
    <property type="entry name" value="Sulfatase"/>
    <property type="match status" value="1"/>
</dbReference>
<reference evidence="7 8" key="1">
    <citation type="submission" date="2017-06" db="EMBL/GenBank/DDBJ databases">
        <authorList>
            <person name="Kim H.J."/>
            <person name="Triplett B.A."/>
        </authorList>
    </citation>
    <scope>NUCLEOTIDE SEQUENCE [LARGE SCALE GENOMIC DNA]</scope>
    <source>
        <strain evidence="7 8">DSM 29150</strain>
    </source>
</reference>
<evidence type="ECO:0000256" key="3">
    <source>
        <dbReference type="ARBA" id="ARBA00022801"/>
    </source>
</evidence>
<dbReference type="InterPro" id="IPR024607">
    <property type="entry name" value="Sulfatase_CS"/>
</dbReference>
<feature type="chain" id="PRO_5012172763" evidence="5">
    <location>
        <begin position="19"/>
        <end position="609"/>
    </location>
</feature>
<keyword evidence="5" id="KW-0732">Signal</keyword>
<dbReference type="PANTHER" id="PTHR42693">
    <property type="entry name" value="ARYLSULFATASE FAMILY MEMBER"/>
    <property type="match status" value="1"/>
</dbReference>
<evidence type="ECO:0000313" key="8">
    <source>
        <dbReference type="Proteomes" id="UP000198384"/>
    </source>
</evidence>
<dbReference type="GO" id="GO:0046872">
    <property type="term" value="F:metal ion binding"/>
    <property type="evidence" value="ECO:0007669"/>
    <property type="project" value="UniProtKB-KW"/>
</dbReference>